<accession>A0A5B7E395</accession>
<dbReference type="Proteomes" id="UP000324222">
    <property type="component" value="Unassembled WGS sequence"/>
</dbReference>
<keyword evidence="2" id="KW-1185">Reference proteome</keyword>
<reference evidence="1 2" key="1">
    <citation type="submission" date="2019-05" db="EMBL/GenBank/DDBJ databases">
        <title>Another draft genome of Portunus trituberculatus and its Hox gene families provides insights of decapod evolution.</title>
        <authorList>
            <person name="Jeong J.-H."/>
            <person name="Song I."/>
            <person name="Kim S."/>
            <person name="Choi T."/>
            <person name="Kim D."/>
            <person name="Ryu S."/>
            <person name="Kim W."/>
        </authorList>
    </citation>
    <scope>NUCLEOTIDE SEQUENCE [LARGE SCALE GENOMIC DNA]</scope>
    <source>
        <tissue evidence="1">Muscle</tissue>
    </source>
</reference>
<sequence length="85" mass="9432">MLWQGSAHFHLKCTETRVNCALVHHLLGTVGNGDTYFHIDLCTVLQEKTSSGQLAVVTRPHQGGEPMAVHLIHFNICKTRALKVN</sequence>
<evidence type="ECO:0000313" key="1">
    <source>
        <dbReference type="EMBL" id="MPC28440.1"/>
    </source>
</evidence>
<protein>
    <submittedName>
        <fullName evidence="1">Uncharacterized protein</fullName>
    </submittedName>
</protein>
<comment type="caution">
    <text evidence="1">The sequence shown here is derived from an EMBL/GenBank/DDBJ whole genome shotgun (WGS) entry which is preliminary data.</text>
</comment>
<gene>
    <name evidence="1" type="ORF">E2C01_021646</name>
</gene>
<name>A0A5B7E395_PORTR</name>
<dbReference type="EMBL" id="VSRR010001912">
    <property type="protein sequence ID" value="MPC28440.1"/>
    <property type="molecule type" value="Genomic_DNA"/>
</dbReference>
<dbReference type="AlphaFoldDB" id="A0A5B7E395"/>
<proteinExistence type="predicted"/>
<evidence type="ECO:0000313" key="2">
    <source>
        <dbReference type="Proteomes" id="UP000324222"/>
    </source>
</evidence>
<organism evidence="1 2">
    <name type="scientific">Portunus trituberculatus</name>
    <name type="common">Swimming crab</name>
    <name type="synonym">Neptunus trituberculatus</name>
    <dbReference type="NCBI Taxonomy" id="210409"/>
    <lineage>
        <taxon>Eukaryota</taxon>
        <taxon>Metazoa</taxon>
        <taxon>Ecdysozoa</taxon>
        <taxon>Arthropoda</taxon>
        <taxon>Crustacea</taxon>
        <taxon>Multicrustacea</taxon>
        <taxon>Malacostraca</taxon>
        <taxon>Eumalacostraca</taxon>
        <taxon>Eucarida</taxon>
        <taxon>Decapoda</taxon>
        <taxon>Pleocyemata</taxon>
        <taxon>Brachyura</taxon>
        <taxon>Eubrachyura</taxon>
        <taxon>Portunoidea</taxon>
        <taxon>Portunidae</taxon>
        <taxon>Portuninae</taxon>
        <taxon>Portunus</taxon>
    </lineage>
</organism>